<evidence type="ECO:0000256" key="2">
    <source>
        <dbReference type="ARBA" id="ARBA00022448"/>
    </source>
</evidence>
<evidence type="ECO:0000256" key="3">
    <source>
        <dbReference type="ARBA" id="ARBA00022692"/>
    </source>
</evidence>
<feature type="transmembrane region" description="Helical" evidence="6">
    <location>
        <begin position="405"/>
        <end position="427"/>
    </location>
</feature>
<gene>
    <name evidence="9" type="ORF">G4D61_12750</name>
    <name evidence="8" type="ORF">NG54_16570</name>
</gene>
<dbReference type="EMBL" id="JAAIWK010000021">
    <property type="protein sequence ID" value="NEY20822.1"/>
    <property type="molecule type" value="Genomic_DNA"/>
</dbReference>
<feature type="transmembrane region" description="Helical" evidence="6">
    <location>
        <begin position="318"/>
        <end position="336"/>
    </location>
</feature>
<feature type="transmembrane region" description="Helical" evidence="6">
    <location>
        <begin position="87"/>
        <end position="105"/>
    </location>
</feature>
<evidence type="ECO:0000313" key="10">
    <source>
        <dbReference type="Proteomes" id="UP000030588"/>
    </source>
</evidence>
<evidence type="ECO:0000256" key="6">
    <source>
        <dbReference type="SAM" id="Phobius"/>
    </source>
</evidence>
<reference evidence="9" key="2">
    <citation type="submission" date="2020-02" db="EMBL/GenBank/DDBJ databases">
        <authorList>
            <person name="Feng H."/>
        </authorList>
    </citation>
    <scope>NUCLEOTIDE SEQUENCE [LARGE SCALE GENOMIC DNA]</scope>
    <source>
        <strain evidence="9">Gsoil 114</strain>
    </source>
</reference>
<feature type="transmembrane region" description="Helical" evidence="6">
    <location>
        <begin position="146"/>
        <end position="171"/>
    </location>
</feature>
<keyword evidence="5 6" id="KW-0472">Membrane</keyword>
<feature type="transmembrane region" description="Helical" evidence="6">
    <location>
        <begin position="377"/>
        <end position="399"/>
    </location>
</feature>
<feature type="transmembrane region" description="Helical" evidence="6">
    <location>
        <begin position="177"/>
        <end position="195"/>
    </location>
</feature>
<reference evidence="9 11" key="3">
    <citation type="submission" date="2020-03" db="EMBL/GenBank/DDBJ databases">
        <title>Bacillus aquiflavi sp. nov., isolated from yellow water of strong flavor Chinese baijiu in Yibin region of China.</title>
        <authorList>
            <person name="Xie J."/>
        </authorList>
    </citation>
    <scope>NUCLEOTIDE SEQUENCE [LARGE SCALE GENOMIC DNA]</scope>
    <source>
        <strain evidence="9 11">Gsoil 114</strain>
    </source>
</reference>
<dbReference type="AlphaFoldDB" id="A0A0A6VCN5"/>
<dbReference type="Proteomes" id="UP000030588">
    <property type="component" value="Unassembled WGS sequence"/>
</dbReference>
<dbReference type="Pfam" id="PF07690">
    <property type="entry name" value="MFS_1"/>
    <property type="match status" value="1"/>
</dbReference>
<dbReference type="EMBL" id="JRUN01000075">
    <property type="protein sequence ID" value="KHD84279.1"/>
    <property type="molecule type" value="Genomic_DNA"/>
</dbReference>
<dbReference type="InterPro" id="IPR005829">
    <property type="entry name" value="Sugar_transporter_CS"/>
</dbReference>
<dbReference type="InterPro" id="IPR020846">
    <property type="entry name" value="MFS_dom"/>
</dbReference>
<feature type="transmembrane region" description="Helical" evidence="6">
    <location>
        <begin position="60"/>
        <end position="80"/>
    </location>
</feature>
<feature type="transmembrane region" description="Helical" evidence="6">
    <location>
        <begin position="21"/>
        <end position="40"/>
    </location>
</feature>
<evidence type="ECO:0000313" key="8">
    <source>
        <dbReference type="EMBL" id="KHD84279.1"/>
    </source>
</evidence>
<evidence type="ECO:0000313" key="9">
    <source>
        <dbReference type="EMBL" id="NEY20822.1"/>
    </source>
</evidence>
<dbReference type="InterPro" id="IPR036259">
    <property type="entry name" value="MFS_trans_sf"/>
</dbReference>
<evidence type="ECO:0000256" key="1">
    <source>
        <dbReference type="ARBA" id="ARBA00004651"/>
    </source>
</evidence>
<comment type="caution">
    <text evidence="8">The sequence shown here is derived from an EMBL/GenBank/DDBJ whole genome shotgun (WGS) entry which is preliminary data.</text>
</comment>
<dbReference type="CDD" id="cd17365">
    <property type="entry name" value="MFS_PcaK_like"/>
    <property type="match status" value="1"/>
</dbReference>
<evidence type="ECO:0000259" key="7">
    <source>
        <dbReference type="PROSITE" id="PS50850"/>
    </source>
</evidence>
<dbReference type="PROSITE" id="PS50850">
    <property type="entry name" value="MFS"/>
    <property type="match status" value="1"/>
</dbReference>
<keyword evidence="11" id="KW-1185">Reference proteome</keyword>
<accession>A0A0A6VCN5</accession>
<dbReference type="PROSITE" id="PS00217">
    <property type="entry name" value="SUGAR_TRANSPORT_2"/>
    <property type="match status" value="1"/>
</dbReference>
<sequence length="446" mass="48662">MPNHSVKNFLDTSKFNRFHTVLLLWGLFTISFEGYDLVVYGSVVPILSKDWGLSPIQAGIISSYGLFGMMFGSIILSFLADKFGRKLLIIISIIFFSLATVISGFANNETMFSWCRFLAGIGFGGALPSVISLLTEYIPKSSKNKAITLALCGNQVGGILAPLVGMIFLTSSGWRPVLWFSIIPLLLIPFIIKSLPESPQFLIRKGKIDELHRTLKRIDPNYKNRMIESIQEPETKTEKIPFIGLFQNKLALTTIIFCIVYFMGLLMIYGLNTWLPKLMETAGYPLISSLGFALFLNGGALLGTIVIGVLADRKGSKVLITCLYVLGAICLALLSIKSNVFFLYLLIALAGVCTMGTQSLLNAFVSQYYPENVRSTGIGLANGVGRLGGMVGPTLGGILLSMKAPIGMCFIAFSIPGFIAALALLLIRRKNSETSTIQSKTNLTLE</sequence>
<dbReference type="GO" id="GO:0046943">
    <property type="term" value="F:carboxylic acid transmembrane transporter activity"/>
    <property type="evidence" value="ECO:0007669"/>
    <property type="project" value="TreeGrafter"/>
</dbReference>
<dbReference type="GO" id="GO:0005886">
    <property type="term" value="C:plasma membrane"/>
    <property type="evidence" value="ECO:0007669"/>
    <property type="project" value="UniProtKB-SubCell"/>
</dbReference>
<dbReference type="InterPro" id="IPR011701">
    <property type="entry name" value="MFS"/>
</dbReference>
<feature type="transmembrane region" description="Helical" evidence="6">
    <location>
        <begin position="111"/>
        <end position="134"/>
    </location>
</feature>
<dbReference type="SUPFAM" id="SSF103473">
    <property type="entry name" value="MFS general substrate transporter"/>
    <property type="match status" value="1"/>
</dbReference>
<dbReference type="PROSITE" id="PS00216">
    <property type="entry name" value="SUGAR_TRANSPORT_1"/>
    <property type="match status" value="1"/>
</dbReference>
<dbReference type="PANTHER" id="PTHR23508">
    <property type="entry name" value="CARBOXYLIC ACID TRANSPORTER PROTEIN HOMOLOG"/>
    <property type="match status" value="1"/>
</dbReference>
<evidence type="ECO:0000256" key="4">
    <source>
        <dbReference type="ARBA" id="ARBA00022989"/>
    </source>
</evidence>
<feature type="domain" description="Major facilitator superfamily (MFS) profile" evidence="7">
    <location>
        <begin position="22"/>
        <end position="432"/>
    </location>
</feature>
<feature type="transmembrane region" description="Helical" evidence="6">
    <location>
        <begin position="250"/>
        <end position="270"/>
    </location>
</feature>
<reference evidence="8 10" key="1">
    <citation type="submission" date="2014-10" db="EMBL/GenBank/DDBJ databases">
        <title>Draft genome of phytase producing Bacillus ginsengihumi strain M2.11.</title>
        <authorList>
            <person name="Toymentseva A."/>
            <person name="Boulygina E.A."/>
            <person name="Kazakov S.V."/>
            <person name="Kayumov I."/>
            <person name="Suleimanova A.D."/>
            <person name="Mardanova A.M."/>
            <person name="Maria S.N."/>
            <person name="Sergey M.Y."/>
            <person name="Sharipova M.R."/>
        </authorList>
    </citation>
    <scope>NUCLEOTIDE SEQUENCE [LARGE SCALE GENOMIC DNA]</scope>
    <source>
        <strain evidence="8 10">M2.11</strain>
    </source>
</reference>
<keyword evidence="2" id="KW-0813">Transport</keyword>
<dbReference type="STRING" id="363870.NG54_16570"/>
<dbReference type="Proteomes" id="UP000476934">
    <property type="component" value="Unassembled WGS sequence"/>
</dbReference>
<keyword evidence="4 6" id="KW-1133">Transmembrane helix</keyword>
<keyword evidence="3 6" id="KW-0812">Transmembrane</keyword>
<evidence type="ECO:0000256" key="5">
    <source>
        <dbReference type="ARBA" id="ARBA00023136"/>
    </source>
</evidence>
<organism evidence="8 10">
    <name type="scientific">Heyndrickxia ginsengihumi</name>
    <dbReference type="NCBI Taxonomy" id="363870"/>
    <lineage>
        <taxon>Bacteria</taxon>
        <taxon>Bacillati</taxon>
        <taxon>Bacillota</taxon>
        <taxon>Bacilli</taxon>
        <taxon>Bacillales</taxon>
        <taxon>Bacillaceae</taxon>
        <taxon>Heyndrickxia</taxon>
    </lineage>
</organism>
<comment type="subcellular location">
    <subcellularLocation>
        <location evidence="1">Cell membrane</location>
        <topology evidence="1">Multi-pass membrane protein</topology>
    </subcellularLocation>
</comment>
<proteinExistence type="predicted"/>
<name>A0A0A6VCN5_9BACI</name>
<protein>
    <submittedName>
        <fullName evidence="9">Aromatic acid/H+ symport family MFS transporter</fullName>
    </submittedName>
    <submittedName>
        <fullName evidence="8">Major facilitator transporter</fullName>
    </submittedName>
</protein>
<dbReference type="Gene3D" id="1.20.1250.20">
    <property type="entry name" value="MFS general substrate transporter like domains"/>
    <property type="match status" value="1"/>
</dbReference>
<dbReference type="OrthoDB" id="9787026at2"/>
<dbReference type="PANTHER" id="PTHR23508:SF10">
    <property type="entry name" value="CARBOXYLIC ACID TRANSPORTER PROTEIN HOMOLOG"/>
    <property type="match status" value="1"/>
</dbReference>
<feature type="transmembrane region" description="Helical" evidence="6">
    <location>
        <begin position="342"/>
        <end position="365"/>
    </location>
</feature>
<dbReference type="RefSeq" id="WP_035356021.1">
    <property type="nucleotide sequence ID" value="NZ_JAAIWK010000021.1"/>
</dbReference>
<feature type="transmembrane region" description="Helical" evidence="6">
    <location>
        <begin position="290"/>
        <end position="311"/>
    </location>
</feature>
<evidence type="ECO:0000313" key="11">
    <source>
        <dbReference type="Proteomes" id="UP000476934"/>
    </source>
</evidence>